<dbReference type="AlphaFoldDB" id="E0CU56"/>
<dbReference type="GO" id="GO:0003700">
    <property type="term" value="F:DNA-binding transcription factor activity"/>
    <property type="evidence" value="ECO:0007669"/>
    <property type="project" value="InterPro"/>
</dbReference>
<dbReference type="OMA" id="EQMQLKM"/>
<keyword evidence="6" id="KW-1185">Reference proteome</keyword>
<dbReference type="GO" id="GO:0003677">
    <property type="term" value="F:DNA binding"/>
    <property type="evidence" value="ECO:0007669"/>
    <property type="project" value="UniProtKB-KW"/>
</dbReference>
<keyword evidence="2" id="KW-0238">DNA-binding</keyword>
<dbReference type="InterPro" id="IPR043452">
    <property type="entry name" value="BZIP46-like"/>
</dbReference>
<gene>
    <name evidence="5" type="ORF">VIT_00s0349g00050</name>
</gene>
<protein>
    <recommendedName>
        <fullName evidence="7">Protein FD</fullName>
    </recommendedName>
</protein>
<dbReference type="HOGENOM" id="CLU_085189_0_0_1"/>
<dbReference type="PaxDb" id="29760-VIT_00s0349g00050.t01"/>
<organism evidence="5 6">
    <name type="scientific">Vitis vinifera</name>
    <name type="common">Grape</name>
    <dbReference type="NCBI Taxonomy" id="29760"/>
    <lineage>
        <taxon>Eukaryota</taxon>
        <taxon>Viridiplantae</taxon>
        <taxon>Streptophyta</taxon>
        <taxon>Embryophyta</taxon>
        <taxon>Tracheophyta</taxon>
        <taxon>Spermatophyta</taxon>
        <taxon>Magnoliopsida</taxon>
        <taxon>eudicotyledons</taxon>
        <taxon>Gunneridae</taxon>
        <taxon>Pentapetalae</taxon>
        <taxon>rosids</taxon>
        <taxon>Vitales</taxon>
        <taxon>Vitaceae</taxon>
        <taxon>Viteae</taxon>
        <taxon>Vitis</taxon>
    </lineage>
</organism>
<evidence type="ECO:0008006" key="7">
    <source>
        <dbReference type="Google" id="ProtNLM"/>
    </source>
</evidence>
<comment type="subcellular location">
    <subcellularLocation>
        <location evidence="1">Nucleus</location>
    </subcellularLocation>
</comment>
<feature type="region of interest" description="Disordered" evidence="4">
    <location>
        <begin position="156"/>
        <end position="181"/>
    </location>
</feature>
<sequence>MEEVWKDINLASLHDHPSREDLSVLPRPQNPHASFRGVILQDFLARPFNKEPPTSVASLDQSTVTEARIYGSLPPPPATVLSLNSGPEFHFLESSHPARPHSHLVQHNPISNKRFSESDNNSCDRRHKQLAIAYTNELELEVAHLMEENARLKRQQEQLTSATAAQLPKKNTLHRTSTAPF</sequence>
<evidence type="ECO:0000256" key="3">
    <source>
        <dbReference type="ARBA" id="ARBA00023242"/>
    </source>
</evidence>
<dbReference type="PANTHER" id="PTHR22952">
    <property type="entry name" value="CAMP-RESPONSE ELEMENT BINDING PROTEIN-RELATED"/>
    <property type="match status" value="1"/>
</dbReference>
<accession>E0CU56</accession>
<evidence type="ECO:0000313" key="6">
    <source>
        <dbReference type="Proteomes" id="UP000009183"/>
    </source>
</evidence>
<proteinExistence type="predicted"/>
<dbReference type="EMBL" id="FN595236">
    <property type="protein sequence ID" value="CBI22122.3"/>
    <property type="molecule type" value="Genomic_DNA"/>
</dbReference>
<dbReference type="eggNOG" id="ENOG502RZGX">
    <property type="taxonomic scope" value="Eukaryota"/>
</dbReference>
<keyword evidence="3" id="KW-0539">Nucleus</keyword>
<evidence type="ECO:0000256" key="1">
    <source>
        <dbReference type="ARBA" id="ARBA00004123"/>
    </source>
</evidence>
<dbReference type="GO" id="GO:0045893">
    <property type="term" value="P:positive regulation of DNA-templated transcription"/>
    <property type="evidence" value="ECO:0007669"/>
    <property type="project" value="InterPro"/>
</dbReference>
<dbReference type="CDD" id="cd14707">
    <property type="entry name" value="bZIP_plant_BZIP46"/>
    <property type="match status" value="1"/>
</dbReference>
<dbReference type="PANTHER" id="PTHR22952:SF433">
    <property type="entry name" value="PROTEIN FD"/>
    <property type="match status" value="1"/>
</dbReference>
<evidence type="ECO:0000256" key="2">
    <source>
        <dbReference type="ARBA" id="ARBA00023125"/>
    </source>
</evidence>
<reference evidence="6" key="1">
    <citation type="journal article" date="2007" name="Nature">
        <title>The grapevine genome sequence suggests ancestral hexaploidization in major angiosperm phyla.</title>
        <authorList>
            <consortium name="The French-Italian Public Consortium for Grapevine Genome Characterization."/>
            <person name="Jaillon O."/>
            <person name="Aury J.-M."/>
            <person name="Noel B."/>
            <person name="Policriti A."/>
            <person name="Clepet C."/>
            <person name="Casagrande A."/>
            <person name="Choisne N."/>
            <person name="Aubourg S."/>
            <person name="Vitulo N."/>
            <person name="Jubin C."/>
            <person name="Vezzi A."/>
            <person name="Legeai F."/>
            <person name="Hugueney P."/>
            <person name="Dasilva C."/>
            <person name="Horner D."/>
            <person name="Mica E."/>
            <person name="Jublot D."/>
            <person name="Poulain J."/>
            <person name="Bruyere C."/>
            <person name="Billault A."/>
            <person name="Segurens B."/>
            <person name="Gouyvenoux M."/>
            <person name="Ugarte E."/>
            <person name="Cattonaro F."/>
            <person name="Anthouard V."/>
            <person name="Vico V."/>
            <person name="Del Fabbro C."/>
            <person name="Alaux M."/>
            <person name="Di Gaspero G."/>
            <person name="Dumas V."/>
            <person name="Felice N."/>
            <person name="Paillard S."/>
            <person name="Juman I."/>
            <person name="Moroldo M."/>
            <person name="Scalabrin S."/>
            <person name="Canaguier A."/>
            <person name="Le Clainche I."/>
            <person name="Malacrida G."/>
            <person name="Durand E."/>
            <person name="Pesole G."/>
            <person name="Laucou V."/>
            <person name="Chatelet P."/>
            <person name="Merdinoglu D."/>
            <person name="Delledonne M."/>
            <person name="Pezzotti M."/>
            <person name="Lecharny A."/>
            <person name="Scarpelli C."/>
            <person name="Artiguenave F."/>
            <person name="Pe M.E."/>
            <person name="Valle G."/>
            <person name="Morgante M."/>
            <person name="Caboche M."/>
            <person name="Adam-Blondon A.-F."/>
            <person name="Weissenbach J."/>
            <person name="Quetier F."/>
            <person name="Wincker P."/>
        </authorList>
    </citation>
    <scope>NUCLEOTIDE SEQUENCE [LARGE SCALE GENOMIC DNA]</scope>
    <source>
        <strain evidence="6">cv. Pinot noir / PN40024</strain>
    </source>
</reference>
<evidence type="ECO:0000313" key="5">
    <source>
        <dbReference type="EMBL" id="CBI22122.3"/>
    </source>
</evidence>
<name>E0CU56_VITVI</name>
<dbReference type="STRING" id="29760.E0CU56"/>
<dbReference type="Proteomes" id="UP000009183">
    <property type="component" value="Unassembled WGS sequence, unordered"/>
</dbReference>
<evidence type="ECO:0000256" key="4">
    <source>
        <dbReference type="SAM" id="MobiDB-lite"/>
    </source>
</evidence>
<dbReference type="InParanoid" id="E0CU56"/>
<dbReference type="GO" id="GO:0005634">
    <property type="term" value="C:nucleus"/>
    <property type="evidence" value="ECO:0007669"/>
    <property type="project" value="UniProtKB-SubCell"/>
</dbReference>